<proteinExistence type="predicted"/>
<dbReference type="HOGENOM" id="CLU_2447061_0_0_1"/>
<dbReference type="EMBL" id="GL766267">
    <property type="protein sequence ID" value="EFZ15386.1"/>
    <property type="molecule type" value="Genomic_DNA"/>
</dbReference>
<feature type="non-terminal residue" evidence="1">
    <location>
        <position position="90"/>
    </location>
</feature>
<reference evidence="1" key="1">
    <citation type="journal article" date="2011" name="Proc. Natl. Acad. Sci. U.S.A.">
        <title>The genome of the fire ant Solenopsis invicta.</title>
        <authorList>
            <person name="Wurm Y."/>
            <person name="Wang J."/>
            <person name="Riba-Grognuz O."/>
            <person name="Corona M."/>
            <person name="Nygaard S."/>
            <person name="Hunt B.G."/>
            <person name="Ingram K.K."/>
            <person name="Falquet L."/>
            <person name="Nipitwattanaphon M."/>
            <person name="Gotzek D."/>
            <person name="Dijkstra M.B."/>
            <person name="Oettler J."/>
            <person name="Comtesse F."/>
            <person name="Shih C.J."/>
            <person name="Wu W.J."/>
            <person name="Yang C.C."/>
            <person name="Thomas J."/>
            <person name="Beaudoing E."/>
            <person name="Pradervand S."/>
            <person name="Flegel V."/>
            <person name="Cook E.D."/>
            <person name="Fabbretti R."/>
            <person name="Stockinger H."/>
            <person name="Long L."/>
            <person name="Farmerie W.G."/>
            <person name="Oakey J."/>
            <person name="Boomsma J.J."/>
            <person name="Pamilo P."/>
            <person name="Yi S.V."/>
            <person name="Heinze J."/>
            <person name="Goodisman M.A."/>
            <person name="Farinelli L."/>
            <person name="Harshman K."/>
            <person name="Hulo N."/>
            <person name="Cerutti L."/>
            <person name="Xenarios I."/>
            <person name="Shoemaker D."/>
            <person name="Keller L."/>
        </authorList>
    </citation>
    <scope>NUCLEOTIDE SEQUENCE [LARGE SCALE GENOMIC DNA]</scope>
</reference>
<name>E9IVL7_SOLIN</name>
<organism>
    <name type="scientific">Solenopsis invicta</name>
    <name type="common">Red imported fire ant</name>
    <name type="synonym">Solenopsis wagneri</name>
    <dbReference type="NCBI Taxonomy" id="13686"/>
    <lineage>
        <taxon>Eukaryota</taxon>
        <taxon>Metazoa</taxon>
        <taxon>Ecdysozoa</taxon>
        <taxon>Arthropoda</taxon>
        <taxon>Hexapoda</taxon>
        <taxon>Insecta</taxon>
        <taxon>Pterygota</taxon>
        <taxon>Neoptera</taxon>
        <taxon>Endopterygota</taxon>
        <taxon>Hymenoptera</taxon>
        <taxon>Apocrita</taxon>
        <taxon>Aculeata</taxon>
        <taxon>Formicoidea</taxon>
        <taxon>Formicidae</taxon>
        <taxon>Myrmicinae</taxon>
        <taxon>Solenopsis</taxon>
    </lineage>
</organism>
<accession>E9IVL7</accession>
<protein>
    <submittedName>
        <fullName evidence="1">Uncharacterized protein</fullName>
    </submittedName>
</protein>
<evidence type="ECO:0000313" key="1">
    <source>
        <dbReference type="EMBL" id="EFZ15386.1"/>
    </source>
</evidence>
<dbReference type="AlphaFoldDB" id="E9IVL7"/>
<gene>
    <name evidence="1" type="ORF">SINV_13040</name>
</gene>
<sequence>MVLRFAPNCYISYVTLLHNINMLTLSGKPVYLWNSTYIMLDRFIKIGDVLTIALSKSAKTPSILMPEEKDVIIEALLVLKPFKDITEKMS</sequence>